<keyword evidence="1" id="KW-0812">Transmembrane</keyword>
<evidence type="ECO:0000256" key="1">
    <source>
        <dbReference type="SAM" id="Phobius"/>
    </source>
</evidence>
<dbReference type="RefSeq" id="WP_179530946.1">
    <property type="nucleotide sequence ID" value="NZ_BAAAPP010000004.1"/>
</dbReference>
<proteinExistence type="predicted"/>
<sequence>MSDHQVGAGATVEEVVRGQLAKALGGRRGMVEAAVPTIVFTALWLTTRELQLALGVSVGVAVLLLVVRLVQRSTVQFVVNALFGIGIGWFFVRLAASRGGSEDEQALAYFLPGLLYNGGYAVVMAVTCLIGWPLVGFMVGSVTGEVTEWHQDKQVVRLCTTLTWLLALPCVVRVVVQAPLWLGGWSGSIDTDFAIAALGILKIALGWPLQLAALAAMLWVLGRNRTPVQATV</sequence>
<protein>
    <recommendedName>
        <fullName evidence="4">DUF3159 domain-containing protein</fullName>
    </recommendedName>
</protein>
<keyword evidence="1" id="KW-1133">Transmembrane helix</keyword>
<dbReference type="EMBL" id="JACBZI010000001">
    <property type="protein sequence ID" value="NYI10053.1"/>
    <property type="molecule type" value="Genomic_DNA"/>
</dbReference>
<organism evidence="2 3">
    <name type="scientific">Nocardioides marinus</name>
    <dbReference type="NCBI Taxonomy" id="374514"/>
    <lineage>
        <taxon>Bacteria</taxon>
        <taxon>Bacillati</taxon>
        <taxon>Actinomycetota</taxon>
        <taxon>Actinomycetes</taxon>
        <taxon>Propionibacteriales</taxon>
        <taxon>Nocardioidaceae</taxon>
        <taxon>Nocardioides</taxon>
    </lineage>
</organism>
<gene>
    <name evidence="2" type="ORF">BKA05_001568</name>
</gene>
<feature type="transmembrane region" description="Helical" evidence="1">
    <location>
        <begin position="116"/>
        <end position="143"/>
    </location>
</feature>
<evidence type="ECO:0000313" key="2">
    <source>
        <dbReference type="EMBL" id="NYI10053.1"/>
    </source>
</evidence>
<comment type="caution">
    <text evidence="2">The sequence shown here is derived from an EMBL/GenBank/DDBJ whole genome shotgun (WGS) entry which is preliminary data.</text>
</comment>
<keyword evidence="1" id="KW-0472">Membrane</keyword>
<dbReference type="AlphaFoldDB" id="A0A7Y9YD77"/>
<evidence type="ECO:0000313" key="3">
    <source>
        <dbReference type="Proteomes" id="UP000537326"/>
    </source>
</evidence>
<evidence type="ECO:0008006" key="4">
    <source>
        <dbReference type="Google" id="ProtNLM"/>
    </source>
</evidence>
<dbReference type="Proteomes" id="UP000537326">
    <property type="component" value="Unassembled WGS sequence"/>
</dbReference>
<dbReference type="InterPro" id="IPR016566">
    <property type="entry name" value="UCP010219"/>
</dbReference>
<keyword evidence="3" id="KW-1185">Reference proteome</keyword>
<name>A0A7Y9YD77_9ACTN</name>
<feature type="transmembrane region" description="Helical" evidence="1">
    <location>
        <begin position="52"/>
        <end position="70"/>
    </location>
</feature>
<feature type="transmembrane region" description="Helical" evidence="1">
    <location>
        <begin position="195"/>
        <end position="221"/>
    </location>
</feature>
<accession>A0A7Y9YD77</accession>
<reference evidence="2 3" key="1">
    <citation type="submission" date="2020-07" db="EMBL/GenBank/DDBJ databases">
        <title>Sequencing the genomes of 1000 actinobacteria strains.</title>
        <authorList>
            <person name="Klenk H.-P."/>
        </authorList>
    </citation>
    <scope>NUCLEOTIDE SEQUENCE [LARGE SCALE GENOMIC DNA]</scope>
    <source>
        <strain evidence="2 3">DSM 18248</strain>
    </source>
</reference>
<feature type="transmembrane region" description="Helical" evidence="1">
    <location>
        <begin position="77"/>
        <end position="96"/>
    </location>
</feature>
<dbReference type="Pfam" id="PF11361">
    <property type="entry name" value="DUF3159"/>
    <property type="match status" value="1"/>
</dbReference>
<feature type="transmembrane region" description="Helical" evidence="1">
    <location>
        <begin position="155"/>
        <end position="175"/>
    </location>
</feature>